<feature type="transmembrane region" description="Helical" evidence="1">
    <location>
        <begin position="59"/>
        <end position="80"/>
    </location>
</feature>
<accession>A0A0A7PNA0</accession>
<keyword evidence="1" id="KW-0472">Membrane</keyword>
<dbReference type="HOGENOM" id="CLU_139062_0_0_5"/>
<evidence type="ECO:0000313" key="2">
    <source>
        <dbReference type="EMBL" id="AJA11510.1"/>
    </source>
</evidence>
<dbReference type="STRING" id="1515612.SKP52_23340"/>
<feature type="transmembrane region" description="Helical" evidence="1">
    <location>
        <begin position="107"/>
        <end position="127"/>
    </location>
</feature>
<dbReference type="AlphaFoldDB" id="A0A0A7PNA0"/>
<keyword evidence="3" id="KW-1185">Reference proteome</keyword>
<evidence type="ECO:0000256" key="1">
    <source>
        <dbReference type="SAM" id="Phobius"/>
    </source>
</evidence>
<organism evidence="2 3">
    <name type="scientific">Sphingopyxis fribergensis</name>
    <dbReference type="NCBI Taxonomy" id="1515612"/>
    <lineage>
        <taxon>Bacteria</taxon>
        <taxon>Pseudomonadati</taxon>
        <taxon>Pseudomonadota</taxon>
        <taxon>Alphaproteobacteria</taxon>
        <taxon>Sphingomonadales</taxon>
        <taxon>Sphingomonadaceae</taxon>
        <taxon>Sphingopyxis</taxon>
    </lineage>
</organism>
<evidence type="ECO:0000313" key="3">
    <source>
        <dbReference type="Proteomes" id="UP000030907"/>
    </source>
</evidence>
<keyword evidence="1" id="KW-1133">Transmembrane helix</keyword>
<dbReference type="EMBL" id="CP009122">
    <property type="protein sequence ID" value="AJA11510.1"/>
    <property type="molecule type" value="Genomic_DNA"/>
</dbReference>
<gene>
    <name evidence="2" type="ORF">SKP52_23340</name>
</gene>
<protein>
    <submittedName>
        <fullName evidence="2">Putative membrane protein</fullName>
    </submittedName>
</protein>
<sequence length="158" mass="17353">MLRIAIFVTLLLVALVYALRKGGGPEKAVAAILLFMLISDQALHLIFAVNFLSVDAGHLLIDLIAAAATMTVALTAYRFWPMLAAVLQFLPLLAHTTRAIDMDLHPIAYLTMQVAASWLLPPLLVAATWQHQKRLAQAGSDRSWYISLRPSSRNAAKH</sequence>
<reference evidence="2 3" key="1">
    <citation type="journal article" date="2015" name="Int. J. Syst. Evol. Microbiol.">
        <title>Description of Sphingopyxis fribergensis sp. nov. - a soil bacterium with the ability to degrade styrene and phenylacetic acid.</title>
        <authorList>
            <person name="Oelschlagel M."/>
            <person name="Ruckert C."/>
            <person name="Kalinowski J."/>
            <person name="Schmidt G."/>
            <person name="Schlomann M."/>
            <person name="Tischler D."/>
        </authorList>
    </citation>
    <scope>NUCLEOTIDE SEQUENCE [LARGE SCALE GENOMIC DNA]</scope>
    <source>
        <strain evidence="2 3">Kp5.2</strain>
    </source>
</reference>
<feature type="transmembrane region" description="Helical" evidence="1">
    <location>
        <begin position="28"/>
        <end position="52"/>
    </location>
</feature>
<dbReference type="Proteomes" id="UP000030907">
    <property type="component" value="Chromosome"/>
</dbReference>
<proteinExistence type="predicted"/>
<dbReference type="KEGG" id="sphk:SKP52_23340"/>
<name>A0A0A7PNA0_9SPHN</name>
<keyword evidence="1" id="KW-0812">Transmembrane</keyword>